<feature type="region of interest" description="Disordered" evidence="1">
    <location>
        <begin position="101"/>
        <end position="121"/>
    </location>
</feature>
<protein>
    <submittedName>
        <fullName evidence="2">Uncharacterized protein</fullName>
    </submittedName>
</protein>
<gene>
    <name evidence="2" type="ORF">SKAU_G00415170</name>
</gene>
<evidence type="ECO:0000313" key="3">
    <source>
        <dbReference type="Proteomes" id="UP001152622"/>
    </source>
</evidence>
<sequence length="121" mass="13138">MPPTVSSKRQPKPRKPPRSEPKSLTNSSWPNSRHSKAKDSVEGTEEAEAGEVAGAATTTAVGTQKIDYVSTARSLATLPGTVERRNVTWIKGGRLRWLASPHSATVPSTKMSRMQTISRIQ</sequence>
<keyword evidence="3" id="KW-1185">Reference proteome</keyword>
<feature type="region of interest" description="Disordered" evidence="1">
    <location>
        <begin position="1"/>
        <end position="56"/>
    </location>
</feature>
<dbReference type="AlphaFoldDB" id="A0A9Q1IBG0"/>
<reference evidence="2" key="1">
    <citation type="journal article" date="2023" name="Science">
        <title>Genome structures resolve the early diversification of teleost fishes.</title>
        <authorList>
            <person name="Parey E."/>
            <person name="Louis A."/>
            <person name="Montfort J."/>
            <person name="Bouchez O."/>
            <person name="Roques C."/>
            <person name="Iampietro C."/>
            <person name="Lluch J."/>
            <person name="Castinel A."/>
            <person name="Donnadieu C."/>
            <person name="Desvignes T."/>
            <person name="Floi Bucao C."/>
            <person name="Jouanno E."/>
            <person name="Wen M."/>
            <person name="Mejri S."/>
            <person name="Dirks R."/>
            <person name="Jansen H."/>
            <person name="Henkel C."/>
            <person name="Chen W.J."/>
            <person name="Zahm M."/>
            <person name="Cabau C."/>
            <person name="Klopp C."/>
            <person name="Thompson A.W."/>
            <person name="Robinson-Rechavi M."/>
            <person name="Braasch I."/>
            <person name="Lecointre G."/>
            <person name="Bobe J."/>
            <person name="Postlethwait J.H."/>
            <person name="Berthelot C."/>
            <person name="Roest Crollius H."/>
            <person name="Guiguen Y."/>
        </authorList>
    </citation>
    <scope>NUCLEOTIDE SEQUENCE</scope>
    <source>
        <strain evidence="2">WJC10195</strain>
    </source>
</reference>
<dbReference type="EMBL" id="JAINUF010000023">
    <property type="protein sequence ID" value="KAJ8333509.1"/>
    <property type="molecule type" value="Genomic_DNA"/>
</dbReference>
<evidence type="ECO:0000313" key="2">
    <source>
        <dbReference type="EMBL" id="KAJ8333509.1"/>
    </source>
</evidence>
<proteinExistence type="predicted"/>
<accession>A0A9Q1IBG0</accession>
<feature type="compositionally biased region" description="Polar residues" evidence="1">
    <location>
        <begin position="102"/>
        <end position="121"/>
    </location>
</feature>
<name>A0A9Q1IBG0_SYNKA</name>
<evidence type="ECO:0000256" key="1">
    <source>
        <dbReference type="SAM" id="MobiDB-lite"/>
    </source>
</evidence>
<comment type="caution">
    <text evidence="2">The sequence shown here is derived from an EMBL/GenBank/DDBJ whole genome shotgun (WGS) entry which is preliminary data.</text>
</comment>
<dbReference type="Proteomes" id="UP001152622">
    <property type="component" value="Chromosome 23"/>
</dbReference>
<organism evidence="2 3">
    <name type="scientific">Synaphobranchus kaupii</name>
    <name type="common">Kaup's arrowtooth eel</name>
    <dbReference type="NCBI Taxonomy" id="118154"/>
    <lineage>
        <taxon>Eukaryota</taxon>
        <taxon>Metazoa</taxon>
        <taxon>Chordata</taxon>
        <taxon>Craniata</taxon>
        <taxon>Vertebrata</taxon>
        <taxon>Euteleostomi</taxon>
        <taxon>Actinopterygii</taxon>
        <taxon>Neopterygii</taxon>
        <taxon>Teleostei</taxon>
        <taxon>Anguilliformes</taxon>
        <taxon>Synaphobranchidae</taxon>
        <taxon>Synaphobranchus</taxon>
    </lineage>
</organism>